<evidence type="ECO:0000256" key="1">
    <source>
        <dbReference type="ARBA" id="ARBA00007447"/>
    </source>
</evidence>
<dbReference type="Pfam" id="PF00026">
    <property type="entry name" value="Asp"/>
    <property type="match status" value="2"/>
</dbReference>
<dbReference type="PANTHER" id="PTHR47966:SF65">
    <property type="entry name" value="ASPARTIC-TYPE ENDOPEPTIDASE"/>
    <property type="match status" value="1"/>
</dbReference>
<gene>
    <name evidence="14" type="primary">ABSGL_07915.1 scaffold 9181</name>
</gene>
<evidence type="ECO:0000259" key="13">
    <source>
        <dbReference type="PROSITE" id="PS51767"/>
    </source>
</evidence>
<sequence length="569" mass="60815">MVHIFFICALTASLYYSPVNADPPGTNTLVRMPITRKPHSMDILDTARTRQKQRFQSSSLQKRESTFQASLYNDQGSQYLVSISVGTPPQQFSVTLDTGSADLWIPSSTCDKKSCPFGGFDTTKSSTFQSLQEKFGIQYGIGSVNGTYVQDTVMVSGARVSRQQFGLATHTKDILIPQENSGSANGGYVNANGILGLGYPQLTAATTQNNPAYCPFVFNLMKEGLIQDPIFSVYLNAASKKGWSGEIIFGGVDDSKYDGDLVYLPVAKLQSQSNSDGSGGGAKNGTLDHGNKQQQQQQEDDESTISSNSFRQTNKFQNINLDSLNLTTPSTKNRKEASSGSSNNTSNNNQFSYDGYYYWMVYGQGIAVRHGNQSPEFKLQKPGAFILDTGTTLTYLPNDVAISIATAMAGPNGFQLDRQSGLLVVDCATSKSEAALELQMSATPSLNSPPLTFTVKASELVIPLDGETTETAKTCLFGIAPVGGSGGGLGPNMFLIGDSILRSAYLVFDMGKNRVGIAAAKGMGSTMNGTGSVKYAGGYATPSGAPSLLYQQGLITLLFVLISAILPLY</sequence>
<dbReference type="InterPro" id="IPR001461">
    <property type="entry name" value="Aspartic_peptidase_A1"/>
</dbReference>
<protein>
    <recommendedName>
        <fullName evidence="13">Peptidase A1 domain-containing protein</fullName>
    </recommendedName>
</protein>
<name>A0A168PCN0_ABSGL</name>
<evidence type="ECO:0000256" key="8">
    <source>
        <dbReference type="PIRSR" id="PIRSR601461-1"/>
    </source>
</evidence>
<comment type="similarity">
    <text evidence="1 10">Belongs to the peptidase A1 family.</text>
</comment>
<dbReference type="InterPro" id="IPR001969">
    <property type="entry name" value="Aspartic_peptidase_AS"/>
</dbReference>
<evidence type="ECO:0000256" key="4">
    <source>
        <dbReference type="ARBA" id="ARBA00022750"/>
    </source>
</evidence>
<dbReference type="InterPro" id="IPR021109">
    <property type="entry name" value="Peptidase_aspartic_dom_sf"/>
</dbReference>
<evidence type="ECO:0000256" key="7">
    <source>
        <dbReference type="ARBA" id="ARBA00023157"/>
    </source>
</evidence>
<evidence type="ECO:0000256" key="5">
    <source>
        <dbReference type="ARBA" id="ARBA00022801"/>
    </source>
</evidence>
<dbReference type="PRINTS" id="PR00792">
    <property type="entry name" value="PEPSIN"/>
</dbReference>
<evidence type="ECO:0000256" key="10">
    <source>
        <dbReference type="RuleBase" id="RU000454"/>
    </source>
</evidence>
<dbReference type="GO" id="GO:0004190">
    <property type="term" value="F:aspartic-type endopeptidase activity"/>
    <property type="evidence" value="ECO:0007669"/>
    <property type="project" value="UniProtKB-KW"/>
</dbReference>
<evidence type="ECO:0000256" key="9">
    <source>
        <dbReference type="PIRSR" id="PIRSR601461-2"/>
    </source>
</evidence>
<proteinExistence type="inferred from homology"/>
<dbReference type="InParanoid" id="A0A168PCN0"/>
<keyword evidence="3 12" id="KW-0732">Signal</keyword>
<dbReference type="FunFam" id="2.40.70.10:FF:000008">
    <property type="entry name" value="Cathepsin D"/>
    <property type="match status" value="1"/>
</dbReference>
<keyword evidence="2 10" id="KW-0645">Protease</keyword>
<keyword evidence="5 10" id="KW-0378">Hydrolase</keyword>
<dbReference type="STRING" id="4829.A0A168PCN0"/>
<keyword evidence="15" id="KW-1185">Reference proteome</keyword>
<reference evidence="14" key="1">
    <citation type="submission" date="2016-04" db="EMBL/GenBank/DDBJ databases">
        <authorList>
            <person name="Evans L.H."/>
            <person name="Alamgir A."/>
            <person name="Owens N."/>
            <person name="Weber N.D."/>
            <person name="Virtaneva K."/>
            <person name="Barbian K."/>
            <person name="Babar A."/>
            <person name="Rosenke K."/>
        </authorList>
    </citation>
    <scope>NUCLEOTIDE SEQUENCE [LARGE SCALE GENOMIC DNA]</scope>
    <source>
        <strain evidence="14">CBS 101.48</strain>
    </source>
</reference>
<keyword evidence="7 9" id="KW-1015">Disulfide bond</keyword>
<accession>A0A168PCN0</accession>
<evidence type="ECO:0000313" key="14">
    <source>
        <dbReference type="EMBL" id="SAM02152.1"/>
    </source>
</evidence>
<feature type="signal peptide" evidence="12">
    <location>
        <begin position="1"/>
        <end position="21"/>
    </location>
</feature>
<evidence type="ECO:0000256" key="2">
    <source>
        <dbReference type="ARBA" id="ARBA00022670"/>
    </source>
</evidence>
<feature type="chain" id="PRO_5007899585" description="Peptidase A1 domain-containing protein" evidence="12">
    <location>
        <begin position="22"/>
        <end position="569"/>
    </location>
</feature>
<dbReference type="InterPro" id="IPR034164">
    <property type="entry name" value="Pepsin-like_dom"/>
</dbReference>
<evidence type="ECO:0000256" key="6">
    <source>
        <dbReference type="ARBA" id="ARBA00023145"/>
    </source>
</evidence>
<dbReference type="Proteomes" id="UP000078561">
    <property type="component" value="Unassembled WGS sequence"/>
</dbReference>
<dbReference type="GO" id="GO:0006508">
    <property type="term" value="P:proteolysis"/>
    <property type="evidence" value="ECO:0007669"/>
    <property type="project" value="UniProtKB-KW"/>
</dbReference>
<feature type="compositionally biased region" description="Polar residues" evidence="11">
    <location>
        <begin position="321"/>
        <end position="331"/>
    </location>
</feature>
<dbReference type="CDD" id="cd05471">
    <property type="entry name" value="pepsin_like"/>
    <property type="match status" value="1"/>
</dbReference>
<evidence type="ECO:0000256" key="12">
    <source>
        <dbReference type="SAM" id="SignalP"/>
    </source>
</evidence>
<keyword evidence="4 10" id="KW-0064">Aspartyl protease</keyword>
<dbReference type="OrthoDB" id="771136at2759"/>
<evidence type="ECO:0000313" key="15">
    <source>
        <dbReference type="Proteomes" id="UP000078561"/>
    </source>
</evidence>
<dbReference type="PANTHER" id="PTHR47966">
    <property type="entry name" value="BETA-SITE APP-CLEAVING ENZYME, ISOFORM A-RELATED"/>
    <property type="match status" value="1"/>
</dbReference>
<feature type="disulfide bond" evidence="9">
    <location>
        <begin position="110"/>
        <end position="115"/>
    </location>
</feature>
<dbReference type="SUPFAM" id="SSF50630">
    <property type="entry name" value="Acid proteases"/>
    <property type="match status" value="1"/>
</dbReference>
<dbReference type="AlphaFoldDB" id="A0A168PCN0"/>
<keyword evidence="6" id="KW-0865">Zymogen</keyword>
<feature type="active site" evidence="8">
    <location>
        <position position="388"/>
    </location>
</feature>
<dbReference type="PROSITE" id="PS51767">
    <property type="entry name" value="PEPTIDASE_A1"/>
    <property type="match status" value="1"/>
</dbReference>
<dbReference type="InterPro" id="IPR033121">
    <property type="entry name" value="PEPTIDASE_A1"/>
</dbReference>
<dbReference type="Gene3D" id="2.40.70.10">
    <property type="entry name" value="Acid Proteases"/>
    <property type="match status" value="2"/>
</dbReference>
<feature type="disulfide bond" evidence="9">
    <location>
        <begin position="427"/>
        <end position="475"/>
    </location>
</feature>
<evidence type="ECO:0000256" key="3">
    <source>
        <dbReference type="ARBA" id="ARBA00022729"/>
    </source>
</evidence>
<feature type="domain" description="Peptidase A1" evidence="13">
    <location>
        <begin position="79"/>
        <end position="518"/>
    </location>
</feature>
<feature type="region of interest" description="Disordered" evidence="11">
    <location>
        <begin position="271"/>
        <end position="307"/>
    </location>
</feature>
<dbReference type="PROSITE" id="PS00141">
    <property type="entry name" value="ASP_PROTEASE"/>
    <property type="match status" value="2"/>
</dbReference>
<organism evidence="14">
    <name type="scientific">Absidia glauca</name>
    <name type="common">Pin mould</name>
    <dbReference type="NCBI Taxonomy" id="4829"/>
    <lineage>
        <taxon>Eukaryota</taxon>
        <taxon>Fungi</taxon>
        <taxon>Fungi incertae sedis</taxon>
        <taxon>Mucoromycota</taxon>
        <taxon>Mucoromycotina</taxon>
        <taxon>Mucoromycetes</taxon>
        <taxon>Mucorales</taxon>
        <taxon>Cunninghamellaceae</taxon>
        <taxon>Absidia</taxon>
    </lineage>
</organism>
<dbReference type="EMBL" id="LT553674">
    <property type="protein sequence ID" value="SAM02152.1"/>
    <property type="molecule type" value="Genomic_DNA"/>
</dbReference>
<feature type="active site" evidence="8">
    <location>
        <position position="97"/>
    </location>
</feature>
<feature type="region of interest" description="Disordered" evidence="11">
    <location>
        <begin position="321"/>
        <end position="346"/>
    </location>
</feature>
<evidence type="ECO:0000256" key="11">
    <source>
        <dbReference type="SAM" id="MobiDB-lite"/>
    </source>
</evidence>